<dbReference type="Gene3D" id="2.40.70.10">
    <property type="entry name" value="Acid Proteases"/>
    <property type="match status" value="2"/>
</dbReference>
<keyword evidence="9" id="KW-1015">Disulfide bond</keyword>
<feature type="active site" evidence="8">
    <location>
        <position position="79"/>
    </location>
</feature>
<dbReference type="PROSITE" id="PS51767">
    <property type="entry name" value="PEPTIDASE_A1"/>
    <property type="match status" value="1"/>
</dbReference>
<evidence type="ECO:0000256" key="1">
    <source>
        <dbReference type="ARBA" id="ARBA00007447"/>
    </source>
</evidence>
<feature type="disulfide bond" evidence="9">
    <location>
        <begin position="327"/>
        <end position="381"/>
    </location>
</feature>
<feature type="transmembrane region" description="Helical" evidence="12">
    <location>
        <begin position="505"/>
        <end position="526"/>
    </location>
</feature>
<feature type="compositionally biased region" description="Polar residues" evidence="11">
    <location>
        <begin position="465"/>
        <end position="474"/>
    </location>
</feature>
<keyword evidence="12" id="KW-0472">Membrane</keyword>
<evidence type="ECO:0000256" key="6">
    <source>
        <dbReference type="ARBA" id="ARBA00067536"/>
    </source>
</evidence>
<dbReference type="GO" id="GO:0004190">
    <property type="term" value="F:aspartic-type endopeptidase activity"/>
    <property type="evidence" value="ECO:0007669"/>
    <property type="project" value="UniProtKB-KW"/>
</dbReference>
<feature type="region of interest" description="Disordered" evidence="11">
    <location>
        <begin position="460"/>
        <end position="490"/>
    </location>
</feature>
<keyword evidence="5 10" id="KW-0378">Hydrolase</keyword>
<evidence type="ECO:0000256" key="7">
    <source>
        <dbReference type="ARBA" id="ARBA00068059"/>
    </source>
</evidence>
<dbReference type="CDD" id="cd05474">
    <property type="entry name" value="SAP_like"/>
    <property type="match status" value="1"/>
</dbReference>
<evidence type="ECO:0000256" key="4">
    <source>
        <dbReference type="ARBA" id="ARBA00022750"/>
    </source>
</evidence>
<evidence type="ECO:0000256" key="5">
    <source>
        <dbReference type="ARBA" id="ARBA00022801"/>
    </source>
</evidence>
<evidence type="ECO:0000256" key="11">
    <source>
        <dbReference type="SAM" id="MobiDB-lite"/>
    </source>
</evidence>
<comment type="similarity">
    <text evidence="1 10">Belongs to the peptidase A1 family.</text>
</comment>
<feature type="active site" evidence="8">
    <location>
        <position position="291"/>
    </location>
</feature>
<organism evidence="15 16">
    <name type="scientific">Hyphodiscus hymeniophilus</name>
    <dbReference type="NCBI Taxonomy" id="353542"/>
    <lineage>
        <taxon>Eukaryota</taxon>
        <taxon>Fungi</taxon>
        <taxon>Dikarya</taxon>
        <taxon>Ascomycota</taxon>
        <taxon>Pezizomycotina</taxon>
        <taxon>Leotiomycetes</taxon>
        <taxon>Helotiales</taxon>
        <taxon>Hyphodiscaceae</taxon>
        <taxon>Hyphodiscus</taxon>
    </lineage>
</organism>
<dbReference type="AlphaFoldDB" id="A0A9P6VFA7"/>
<reference evidence="15" key="1">
    <citation type="submission" date="2019-07" db="EMBL/GenBank/DDBJ databases">
        <title>Hyphodiscus hymeniophilus genome sequencing and assembly.</title>
        <authorList>
            <person name="Kramer G."/>
            <person name="Nodwell J."/>
        </authorList>
    </citation>
    <scope>NUCLEOTIDE SEQUENCE</scope>
    <source>
        <strain evidence="15">ATCC 34498</strain>
    </source>
</reference>
<keyword evidence="12" id="KW-1133">Transmembrane helix</keyword>
<dbReference type="PANTHER" id="PTHR47966:SF65">
    <property type="entry name" value="ASPARTIC-TYPE ENDOPEPTIDASE"/>
    <property type="match status" value="1"/>
</dbReference>
<dbReference type="InterPro" id="IPR033876">
    <property type="entry name" value="SAP-like"/>
</dbReference>
<keyword evidence="2 10" id="KW-0645">Protease</keyword>
<evidence type="ECO:0000256" key="10">
    <source>
        <dbReference type="RuleBase" id="RU000454"/>
    </source>
</evidence>
<dbReference type="Proteomes" id="UP000785200">
    <property type="component" value="Unassembled WGS sequence"/>
</dbReference>
<dbReference type="GO" id="GO:0006508">
    <property type="term" value="P:proteolysis"/>
    <property type="evidence" value="ECO:0007669"/>
    <property type="project" value="UniProtKB-KW"/>
</dbReference>
<dbReference type="Pfam" id="PF00026">
    <property type="entry name" value="Asp"/>
    <property type="match status" value="1"/>
</dbReference>
<feature type="chain" id="PRO_5040268147" description="Probable aspartic-type endopeptidase OPSB" evidence="13">
    <location>
        <begin position="22"/>
        <end position="527"/>
    </location>
</feature>
<evidence type="ECO:0000313" key="16">
    <source>
        <dbReference type="Proteomes" id="UP000785200"/>
    </source>
</evidence>
<evidence type="ECO:0000256" key="9">
    <source>
        <dbReference type="PIRSR" id="PIRSR601461-2"/>
    </source>
</evidence>
<gene>
    <name evidence="15" type="ORF">D0Z07_6165</name>
</gene>
<comment type="caution">
    <text evidence="15">The sequence shown here is derived from an EMBL/GenBank/DDBJ whole genome shotgun (WGS) entry which is preliminary data.</text>
</comment>
<accession>A0A9P6VFA7</accession>
<protein>
    <recommendedName>
        <fullName evidence="7">Probable aspartic-type endopeptidase OPSB</fullName>
    </recommendedName>
    <alternativeName>
        <fullName evidence="6">Probable aspartic-type endopeptidase opsB</fullName>
    </alternativeName>
</protein>
<evidence type="ECO:0000256" key="3">
    <source>
        <dbReference type="ARBA" id="ARBA00022729"/>
    </source>
</evidence>
<evidence type="ECO:0000259" key="14">
    <source>
        <dbReference type="PROSITE" id="PS51767"/>
    </source>
</evidence>
<dbReference type="PRINTS" id="PR00792">
    <property type="entry name" value="PEPSIN"/>
</dbReference>
<dbReference type="InterPro" id="IPR001461">
    <property type="entry name" value="Aspartic_peptidase_A1"/>
</dbReference>
<feature type="domain" description="Peptidase A1" evidence="14">
    <location>
        <begin position="61"/>
        <end position="417"/>
    </location>
</feature>
<dbReference type="PROSITE" id="PS00141">
    <property type="entry name" value="ASP_PROTEASE"/>
    <property type="match status" value="1"/>
</dbReference>
<evidence type="ECO:0000256" key="13">
    <source>
        <dbReference type="SAM" id="SignalP"/>
    </source>
</evidence>
<dbReference type="EMBL" id="VNKQ01000014">
    <property type="protein sequence ID" value="KAG0646765.1"/>
    <property type="molecule type" value="Genomic_DNA"/>
</dbReference>
<keyword evidence="3 13" id="KW-0732">Signal</keyword>
<dbReference type="InterPro" id="IPR001969">
    <property type="entry name" value="Aspartic_peptidase_AS"/>
</dbReference>
<keyword evidence="16" id="KW-1185">Reference proteome</keyword>
<dbReference type="PANTHER" id="PTHR47966">
    <property type="entry name" value="BETA-SITE APP-CLEAVING ENZYME, ISOFORM A-RELATED"/>
    <property type="match status" value="1"/>
</dbReference>
<keyword evidence="12" id="KW-0812">Transmembrane</keyword>
<proteinExistence type="inferred from homology"/>
<dbReference type="InterPro" id="IPR021109">
    <property type="entry name" value="Peptidase_aspartic_dom_sf"/>
</dbReference>
<dbReference type="SUPFAM" id="SSF50630">
    <property type="entry name" value="Acid proteases"/>
    <property type="match status" value="1"/>
</dbReference>
<dbReference type="InterPro" id="IPR033121">
    <property type="entry name" value="PEPTIDASE_A1"/>
</dbReference>
<dbReference type="FunFam" id="2.40.70.10:FF:000011">
    <property type="entry name" value="Aspartic protease"/>
    <property type="match status" value="1"/>
</dbReference>
<feature type="compositionally biased region" description="Low complexity" evidence="11">
    <location>
        <begin position="476"/>
        <end position="490"/>
    </location>
</feature>
<name>A0A9P6VFA7_9HELO</name>
<sequence>MKSSTASAILSVAAMSSQSLAAFTMDIAKAPPGIPKLLRRNLSPRASVTESLVNNATGGSYMATVKVGTPGQQQILAIDTGSSDVWVLDVSADACTDVTIQSQAEDGCDSTFDPSKSSTFKDVLQDGFYIQYGDGSGAEGDYITDNLAIGGVTVKTLEMGLAYNATLFQGLLGIGYDTNEASDDAEDEQDPFIYPSIIDSMVSQGLISTKAYSLYLNDLQASTGSIIFGGMDSDKFHGDLLEMPIVPSPLGNGTSVYSEFTVALTSFSMTGQAGNTTSLTQGAYDAPVILDSGTTLTYVPQPLADLIYEKLNAVDDTQNSGLVFVDCGVSTNSPKTTFNFGFGGSDGVSIQIPIDEMVFSLDGLFSVDGSASPDLPFSNTCGLGINGQAEEPYILGDTFLRSAYVVYDLKNNVIAIAQTNFNSTTSSIIDFTADATAIPNVSGVASSVAVTETATGGLPVGGGHSATSSITGKPTASGASGSSSGSSSSSTSKSAAVGSVPAFDVTALAVFGLSGVFAVLGGGWFLA</sequence>
<evidence type="ECO:0000256" key="2">
    <source>
        <dbReference type="ARBA" id="ARBA00022670"/>
    </source>
</evidence>
<dbReference type="OrthoDB" id="771136at2759"/>
<keyword evidence="4 10" id="KW-0064">Aspartyl protease</keyword>
<evidence type="ECO:0000256" key="12">
    <source>
        <dbReference type="SAM" id="Phobius"/>
    </source>
</evidence>
<evidence type="ECO:0000313" key="15">
    <source>
        <dbReference type="EMBL" id="KAG0646765.1"/>
    </source>
</evidence>
<evidence type="ECO:0000256" key="8">
    <source>
        <dbReference type="PIRSR" id="PIRSR601461-1"/>
    </source>
</evidence>
<feature type="signal peptide" evidence="13">
    <location>
        <begin position="1"/>
        <end position="21"/>
    </location>
</feature>